<reference evidence="1 2" key="1">
    <citation type="journal article" date="2014" name="J. Bacteriol.">
        <title>Characterization of novel virulent broad-host-range phages of Xylella fastidiosa and Xanthomonas.</title>
        <authorList>
            <person name="Ahern S.J."/>
            <person name="Das M."/>
            <person name="Bhowmick T.S."/>
            <person name="Young R."/>
            <person name="Gonzalez C.F."/>
        </authorList>
    </citation>
    <scope>NUCLEOTIDE SEQUENCE [LARGE SCALE GENOMIC DNA]</scope>
</reference>
<accession>V5Q802</accession>
<protein>
    <submittedName>
        <fullName evidence="1">Uncharacterized protein</fullName>
    </submittedName>
</protein>
<gene>
    <name evidence="1" type="ORF">Salvo_23</name>
</gene>
<evidence type="ECO:0000313" key="1">
    <source>
        <dbReference type="EMBL" id="AHB12223.1"/>
    </source>
</evidence>
<proteinExistence type="predicted"/>
<dbReference type="EMBL" id="KF626668">
    <property type="protein sequence ID" value="AHB12223.1"/>
    <property type="molecule type" value="Genomic_DNA"/>
</dbReference>
<evidence type="ECO:0000313" key="2">
    <source>
        <dbReference type="Proteomes" id="UP000018624"/>
    </source>
</evidence>
<dbReference type="Proteomes" id="UP000018624">
    <property type="component" value="Segment"/>
</dbReference>
<sequence>MAHSPALEGSTRRLAARYAALHLTPREPMKIDFAELPNIRDLLDKLILDRHNLAMLTSGDTENFRVVSEGGMHAGELTKAELLTVFQNRVDTGLKTLNTRYYIEFKNLDGSQPLPLVRPQVDVTNADGPATADAAVDA</sequence>
<organism evidence="1 2">
    <name type="scientific">Xylella phage Salvo</name>
    <dbReference type="NCBI Taxonomy" id="1415147"/>
    <lineage>
        <taxon>Viruses</taxon>
        <taxon>Duplodnaviria</taxon>
        <taxon>Heunggongvirae</taxon>
        <taxon>Uroviricota</taxon>
        <taxon>Caudoviricetes</taxon>
        <taxon>Casjensviridae</taxon>
        <taxon>Salvovirus</taxon>
        <taxon>Salvovirus salvo</taxon>
    </lineage>
</organism>
<name>V5Q802_9CAUD</name>
<keyword evidence="2" id="KW-1185">Reference proteome</keyword>